<reference evidence="2 3" key="1">
    <citation type="journal article" date="2024" name="Proc. Natl. Acad. Sci. U.S.A.">
        <title>The genetic regulatory architecture and epigenomic basis for age-related changes in rattlesnake venom.</title>
        <authorList>
            <person name="Hogan M.P."/>
            <person name="Holding M.L."/>
            <person name="Nystrom G.S."/>
            <person name="Colston T.J."/>
            <person name="Bartlett D.A."/>
            <person name="Mason A.J."/>
            <person name="Ellsworth S.A."/>
            <person name="Rautsaw R.M."/>
            <person name="Lawrence K.C."/>
            <person name="Strickland J.L."/>
            <person name="He B."/>
            <person name="Fraser P."/>
            <person name="Margres M.J."/>
            <person name="Gilbert D.M."/>
            <person name="Gibbs H.L."/>
            <person name="Parkinson C.L."/>
            <person name="Rokyta D.R."/>
        </authorList>
    </citation>
    <scope>NUCLEOTIDE SEQUENCE [LARGE SCALE GENOMIC DNA]</scope>
    <source>
        <strain evidence="2">DRR0105</strain>
    </source>
</reference>
<dbReference type="PANTHER" id="PTHR14938:SF2">
    <property type="entry name" value="HCLS1-ASSOCIATED PROTEIN X-1"/>
    <property type="match status" value="1"/>
</dbReference>
<feature type="region of interest" description="Disordered" evidence="1">
    <location>
        <begin position="145"/>
        <end position="312"/>
    </location>
</feature>
<dbReference type="GO" id="GO:0030833">
    <property type="term" value="P:regulation of actin filament polymerization"/>
    <property type="evidence" value="ECO:0007669"/>
    <property type="project" value="TreeGrafter"/>
</dbReference>
<accession>A0AAW1ANG6</accession>
<protein>
    <submittedName>
        <fullName evidence="2">HCLS1-associated protein X-1</fullName>
    </submittedName>
</protein>
<evidence type="ECO:0000313" key="3">
    <source>
        <dbReference type="Proteomes" id="UP001474421"/>
    </source>
</evidence>
<sequence>MEKRRFGVTSLSEGRCCKMAACFPAPRRPQGPFATGWRKRALLPWRSGVSLRPLGGMSVFDLFRGFFGFQRNPDPFWGALTRDEDDEDDEDYLDFQENHLFPDGSSFGFTFEPGGIPFHDHFGFQELFRDFNNFFSDIGTQSLPPPSFEFPHLEARSPPASPPADKGQTLRDSMLKFPDSSRPGAEEGPNAPASGRRPWAPFRGFQESQPDAPDLKDSRKEDGDLDSQVTSKGLEAILPPAQPRSYFKSVSVTKVMGPDGTVEERRTVRDSQGHEETVVTRSLGPDDGVLRGPGDPAPFISGPDGDMSDTKKQVFKAFPELAPASSFAAGSSSS</sequence>
<keyword evidence="3" id="KW-1185">Reference proteome</keyword>
<dbReference type="EMBL" id="JAOTOJ010000019">
    <property type="protein sequence ID" value="KAK9391056.1"/>
    <property type="molecule type" value="Genomic_DNA"/>
</dbReference>
<proteinExistence type="predicted"/>
<evidence type="ECO:0000313" key="2">
    <source>
        <dbReference type="EMBL" id="KAK9391056.1"/>
    </source>
</evidence>
<dbReference type="GO" id="GO:0015629">
    <property type="term" value="C:actin cytoskeleton"/>
    <property type="evidence" value="ECO:0007669"/>
    <property type="project" value="TreeGrafter"/>
</dbReference>
<dbReference type="GO" id="GO:0016529">
    <property type="term" value="C:sarcoplasmic reticulum"/>
    <property type="evidence" value="ECO:0007669"/>
    <property type="project" value="TreeGrafter"/>
</dbReference>
<dbReference type="PANTHER" id="PTHR14938">
    <property type="entry name" value="HCLS1-ASSOCIATED PROTEIN X-1"/>
    <property type="match status" value="1"/>
</dbReference>
<gene>
    <name evidence="2" type="ORF">NXF25_018386</name>
</gene>
<dbReference type="GO" id="GO:0005739">
    <property type="term" value="C:mitochondrion"/>
    <property type="evidence" value="ECO:0007669"/>
    <property type="project" value="TreeGrafter"/>
</dbReference>
<feature type="compositionally biased region" description="Basic and acidic residues" evidence="1">
    <location>
        <begin position="213"/>
        <end position="222"/>
    </location>
</feature>
<evidence type="ECO:0000256" key="1">
    <source>
        <dbReference type="SAM" id="MobiDB-lite"/>
    </source>
</evidence>
<feature type="compositionally biased region" description="Basic and acidic residues" evidence="1">
    <location>
        <begin position="262"/>
        <end position="278"/>
    </location>
</feature>
<name>A0AAW1ANG6_CROAD</name>
<dbReference type="Proteomes" id="UP001474421">
    <property type="component" value="Unassembled WGS sequence"/>
</dbReference>
<comment type="caution">
    <text evidence="2">The sequence shown here is derived from an EMBL/GenBank/DDBJ whole genome shotgun (WGS) entry which is preliminary data.</text>
</comment>
<dbReference type="GO" id="GO:0016324">
    <property type="term" value="C:apical plasma membrane"/>
    <property type="evidence" value="ECO:0007669"/>
    <property type="project" value="TreeGrafter"/>
</dbReference>
<dbReference type="GO" id="GO:0030136">
    <property type="term" value="C:clathrin-coated vesicle"/>
    <property type="evidence" value="ECO:0007669"/>
    <property type="project" value="TreeGrafter"/>
</dbReference>
<dbReference type="InterPro" id="IPR017248">
    <property type="entry name" value="HAX-1"/>
</dbReference>
<dbReference type="GO" id="GO:0043066">
    <property type="term" value="P:negative regulation of apoptotic process"/>
    <property type="evidence" value="ECO:0007669"/>
    <property type="project" value="InterPro"/>
</dbReference>
<dbReference type="AlphaFoldDB" id="A0AAW1ANG6"/>
<organism evidence="2 3">
    <name type="scientific">Crotalus adamanteus</name>
    <name type="common">Eastern diamondback rattlesnake</name>
    <dbReference type="NCBI Taxonomy" id="8729"/>
    <lineage>
        <taxon>Eukaryota</taxon>
        <taxon>Metazoa</taxon>
        <taxon>Chordata</taxon>
        <taxon>Craniata</taxon>
        <taxon>Vertebrata</taxon>
        <taxon>Euteleostomi</taxon>
        <taxon>Lepidosauria</taxon>
        <taxon>Squamata</taxon>
        <taxon>Bifurcata</taxon>
        <taxon>Unidentata</taxon>
        <taxon>Episquamata</taxon>
        <taxon>Toxicofera</taxon>
        <taxon>Serpentes</taxon>
        <taxon>Colubroidea</taxon>
        <taxon>Viperidae</taxon>
        <taxon>Crotalinae</taxon>
        <taxon>Crotalus</taxon>
    </lineage>
</organism>